<dbReference type="AlphaFoldDB" id="X1IY09"/>
<feature type="non-terminal residue" evidence="1">
    <location>
        <position position="95"/>
    </location>
</feature>
<reference evidence="1" key="1">
    <citation type="journal article" date="2014" name="Front. Microbiol.">
        <title>High frequency of phylogenetically diverse reductive dehalogenase-homologous genes in deep subseafloor sedimentary metagenomes.</title>
        <authorList>
            <person name="Kawai M."/>
            <person name="Futagami T."/>
            <person name="Toyoda A."/>
            <person name="Takaki Y."/>
            <person name="Nishi S."/>
            <person name="Hori S."/>
            <person name="Arai W."/>
            <person name="Tsubouchi T."/>
            <person name="Morono Y."/>
            <person name="Uchiyama I."/>
            <person name="Ito T."/>
            <person name="Fujiyama A."/>
            <person name="Inagaki F."/>
            <person name="Takami H."/>
        </authorList>
    </citation>
    <scope>NUCLEOTIDE SEQUENCE</scope>
    <source>
        <strain evidence="1">Expedition CK06-06</strain>
    </source>
</reference>
<comment type="caution">
    <text evidence="1">The sequence shown here is derived from an EMBL/GenBank/DDBJ whole genome shotgun (WGS) entry which is preliminary data.</text>
</comment>
<dbReference type="EMBL" id="BARU01032927">
    <property type="protein sequence ID" value="GAH62438.1"/>
    <property type="molecule type" value="Genomic_DNA"/>
</dbReference>
<organism evidence="1">
    <name type="scientific">marine sediment metagenome</name>
    <dbReference type="NCBI Taxonomy" id="412755"/>
    <lineage>
        <taxon>unclassified sequences</taxon>
        <taxon>metagenomes</taxon>
        <taxon>ecological metagenomes</taxon>
    </lineage>
</organism>
<accession>X1IY09</accession>
<sequence length="95" mass="10898">MTKFIKYLLSWKFSDDGNQQASFFWLPEGVDPDVVMSDIINIVELSASEYGYEYTLDKTEDLQICPKCNKKTVKVTVNTYEDQVGEIVQVNCRAC</sequence>
<name>X1IY09_9ZZZZ</name>
<proteinExistence type="predicted"/>
<gene>
    <name evidence="1" type="ORF">S03H2_51856</name>
</gene>
<evidence type="ECO:0000313" key="1">
    <source>
        <dbReference type="EMBL" id="GAH62438.1"/>
    </source>
</evidence>
<protein>
    <submittedName>
        <fullName evidence="1">Uncharacterized protein</fullName>
    </submittedName>
</protein>